<dbReference type="PANTHER" id="PTHR22854">
    <property type="entry name" value="TRYPTOPHAN BIOSYNTHESIS PROTEIN"/>
    <property type="match status" value="1"/>
</dbReference>
<evidence type="ECO:0000256" key="3">
    <source>
        <dbReference type="ARBA" id="ARBA00012362"/>
    </source>
</evidence>
<name>X1HE68_9ZZZZ</name>
<dbReference type="InterPro" id="IPR011060">
    <property type="entry name" value="RibuloseP-bd_barrel"/>
</dbReference>
<comment type="catalytic activity">
    <reaction evidence="1">
        <text>1-(2-carboxyphenylamino)-1-deoxy-D-ribulose 5-phosphate + H(+) = (1S,2R)-1-C-(indol-3-yl)glycerol 3-phosphate + CO2 + H2O</text>
        <dbReference type="Rhea" id="RHEA:23476"/>
        <dbReference type="ChEBI" id="CHEBI:15377"/>
        <dbReference type="ChEBI" id="CHEBI:15378"/>
        <dbReference type="ChEBI" id="CHEBI:16526"/>
        <dbReference type="ChEBI" id="CHEBI:58613"/>
        <dbReference type="ChEBI" id="CHEBI:58866"/>
        <dbReference type="EC" id="4.1.1.48"/>
    </reaction>
</comment>
<evidence type="ECO:0000256" key="4">
    <source>
        <dbReference type="ARBA" id="ARBA00022605"/>
    </source>
</evidence>
<evidence type="ECO:0000256" key="8">
    <source>
        <dbReference type="ARBA" id="ARBA00023239"/>
    </source>
</evidence>
<feature type="non-terminal residue" evidence="10">
    <location>
        <position position="76"/>
    </location>
</feature>
<dbReference type="InterPro" id="IPR013798">
    <property type="entry name" value="Indole-3-glycerol_P_synth_dom"/>
</dbReference>
<dbReference type="EC" id="4.1.1.48" evidence="3"/>
<gene>
    <name evidence="10" type="ORF">S03H2_47023</name>
</gene>
<accession>X1HE68</accession>
<evidence type="ECO:0000256" key="2">
    <source>
        <dbReference type="ARBA" id="ARBA00004696"/>
    </source>
</evidence>
<keyword evidence="6" id="KW-0822">Tryptophan biosynthesis</keyword>
<dbReference type="PANTHER" id="PTHR22854:SF2">
    <property type="entry name" value="INDOLE-3-GLYCEROL-PHOSPHATE SYNTHASE"/>
    <property type="match status" value="1"/>
</dbReference>
<dbReference type="AlphaFoldDB" id="X1HE68"/>
<evidence type="ECO:0000256" key="7">
    <source>
        <dbReference type="ARBA" id="ARBA00023141"/>
    </source>
</evidence>
<dbReference type="GO" id="GO:0004425">
    <property type="term" value="F:indole-3-glycerol-phosphate synthase activity"/>
    <property type="evidence" value="ECO:0007669"/>
    <property type="project" value="UniProtKB-EC"/>
</dbReference>
<evidence type="ECO:0000256" key="1">
    <source>
        <dbReference type="ARBA" id="ARBA00001633"/>
    </source>
</evidence>
<evidence type="ECO:0000259" key="9">
    <source>
        <dbReference type="Pfam" id="PF00218"/>
    </source>
</evidence>
<keyword evidence="8" id="KW-0456">Lyase</keyword>
<protein>
    <recommendedName>
        <fullName evidence="3">indole-3-glycerol-phosphate synthase</fullName>
        <ecNumber evidence="3">4.1.1.48</ecNumber>
    </recommendedName>
</protein>
<dbReference type="GO" id="GO:0004640">
    <property type="term" value="F:phosphoribosylanthranilate isomerase activity"/>
    <property type="evidence" value="ECO:0007669"/>
    <property type="project" value="TreeGrafter"/>
</dbReference>
<evidence type="ECO:0000313" key="10">
    <source>
        <dbReference type="EMBL" id="GAH68466.1"/>
    </source>
</evidence>
<keyword evidence="4" id="KW-0028">Amino-acid biosynthesis</keyword>
<keyword evidence="7" id="KW-0057">Aromatic amino acid biosynthesis</keyword>
<comment type="caution">
    <text evidence="10">The sequence shown here is derived from an EMBL/GenBank/DDBJ whole genome shotgun (WGS) entry which is preliminary data.</text>
</comment>
<sequence>MLLSRILENKIREVRKRKRKVPLEALKSRITDEAQANNFKESISCRGKTNIIAEIKQFSPSAGTLVRDFNPGKLAR</sequence>
<keyword evidence="5" id="KW-0210">Decarboxylase</keyword>
<dbReference type="SUPFAM" id="SSF51366">
    <property type="entry name" value="Ribulose-phoshate binding barrel"/>
    <property type="match status" value="1"/>
</dbReference>
<evidence type="ECO:0000256" key="6">
    <source>
        <dbReference type="ARBA" id="ARBA00022822"/>
    </source>
</evidence>
<comment type="pathway">
    <text evidence="2">Amino-acid biosynthesis; L-tryptophan biosynthesis; L-tryptophan from chorismate: step 4/5.</text>
</comment>
<dbReference type="Pfam" id="PF00218">
    <property type="entry name" value="IGPS"/>
    <property type="match status" value="1"/>
</dbReference>
<dbReference type="EMBL" id="BARU01029571">
    <property type="protein sequence ID" value="GAH68466.1"/>
    <property type="molecule type" value="Genomic_DNA"/>
</dbReference>
<dbReference type="Gene3D" id="3.20.20.70">
    <property type="entry name" value="Aldolase class I"/>
    <property type="match status" value="1"/>
</dbReference>
<proteinExistence type="predicted"/>
<dbReference type="GO" id="GO:0000162">
    <property type="term" value="P:L-tryptophan biosynthetic process"/>
    <property type="evidence" value="ECO:0007669"/>
    <property type="project" value="UniProtKB-UniPathway"/>
</dbReference>
<organism evidence="10">
    <name type="scientific">marine sediment metagenome</name>
    <dbReference type="NCBI Taxonomy" id="412755"/>
    <lineage>
        <taxon>unclassified sequences</taxon>
        <taxon>metagenomes</taxon>
        <taxon>ecological metagenomes</taxon>
    </lineage>
</organism>
<reference evidence="10" key="1">
    <citation type="journal article" date="2014" name="Front. Microbiol.">
        <title>High frequency of phylogenetically diverse reductive dehalogenase-homologous genes in deep subseafloor sedimentary metagenomes.</title>
        <authorList>
            <person name="Kawai M."/>
            <person name="Futagami T."/>
            <person name="Toyoda A."/>
            <person name="Takaki Y."/>
            <person name="Nishi S."/>
            <person name="Hori S."/>
            <person name="Arai W."/>
            <person name="Tsubouchi T."/>
            <person name="Morono Y."/>
            <person name="Uchiyama I."/>
            <person name="Ito T."/>
            <person name="Fujiyama A."/>
            <person name="Inagaki F."/>
            <person name="Takami H."/>
        </authorList>
    </citation>
    <scope>NUCLEOTIDE SEQUENCE</scope>
    <source>
        <strain evidence="10">Expedition CK06-06</strain>
    </source>
</reference>
<feature type="domain" description="Indole-3-glycerol phosphate synthase" evidence="9">
    <location>
        <begin position="3"/>
        <end position="76"/>
    </location>
</feature>
<dbReference type="InterPro" id="IPR045186">
    <property type="entry name" value="Indole-3-glycerol_P_synth"/>
</dbReference>
<evidence type="ECO:0000256" key="5">
    <source>
        <dbReference type="ARBA" id="ARBA00022793"/>
    </source>
</evidence>
<dbReference type="InterPro" id="IPR013785">
    <property type="entry name" value="Aldolase_TIM"/>
</dbReference>
<dbReference type="UniPathway" id="UPA00035">
    <property type="reaction ID" value="UER00043"/>
</dbReference>